<comment type="subunit">
    <text evidence="5">Monomer.</text>
</comment>
<feature type="binding site" evidence="14">
    <location>
        <position position="203"/>
    </location>
    <ligand>
        <name>ATP</name>
        <dbReference type="ChEBI" id="CHEBI:30616"/>
    </ligand>
</feature>
<feature type="binding site" evidence="13">
    <location>
        <position position="42"/>
    </location>
    <ligand>
        <name>(2R)-3-phosphoglycerate</name>
        <dbReference type="ChEBI" id="CHEBI:58272"/>
    </ligand>
</feature>
<comment type="subcellular location">
    <subcellularLocation>
        <location evidence="2">Cytoplasm</location>
    </subcellularLocation>
</comment>
<reference evidence="16" key="1">
    <citation type="journal article" date="2021" name="PeerJ">
        <title>Extensive microbial diversity within the chicken gut microbiome revealed by metagenomics and culture.</title>
        <authorList>
            <person name="Gilroy R."/>
            <person name="Ravi A."/>
            <person name="Getino M."/>
            <person name="Pursley I."/>
            <person name="Horton D.L."/>
            <person name="Alikhan N.F."/>
            <person name="Baker D."/>
            <person name="Gharbi K."/>
            <person name="Hall N."/>
            <person name="Watson M."/>
            <person name="Adriaenssens E.M."/>
            <person name="Foster-Nyarko E."/>
            <person name="Jarju S."/>
            <person name="Secka A."/>
            <person name="Antonio M."/>
            <person name="Oren A."/>
            <person name="Chaudhuri R.R."/>
            <person name="La Ragione R."/>
            <person name="Hildebrand F."/>
            <person name="Pallen M.J."/>
        </authorList>
    </citation>
    <scope>NUCLEOTIDE SEQUENCE</scope>
    <source>
        <strain evidence="16">9264</strain>
    </source>
</reference>
<dbReference type="InterPro" id="IPR015824">
    <property type="entry name" value="Phosphoglycerate_kinase_N"/>
</dbReference>
<dbReference type="GO" id="GO:0005524">
    <property type="term" value="F:ATP binding"/>
    <property type="evidence" value="ECO:0007669"/>
    <property type="project" value="UniProtKB-KW"/>
</dbReference>
<feature type="binding site" evidence="13">
    <location>
        <position position="119"/>
    </location>
    <ligand>
        <name>(2R)-3-phosphoglycerate</name>
        <dbReference type="ChEBI" id="CHEBI:58272"/>
    </ligand>
</feature>
<evidence type="ECO:0000256" key="10">
    <source>
        <dbReference type="ARBA" id="ARBA00022777"/>
    </source>
</evidence>
<sequence>MNVTIQTLTQLAAEGSLSGKRVFIRSDLNVPMANGEITEDTRIRASLPAIKLALEAGAAVMVTSHLGRPTEGEFTIRDSLHPVAERLSELLNMAVPLKRDWLNGVDIEPGQVVLLENCRCHVGEKANDETLSRRMAALCDVYVNDAFGTAHRAQATTEGIARYAPVACAGPLLETELNALARAMTEPARPLVAIVGGAKVSTKLSILRALAEKVDQLIVGGGIANTFMLAAGLPVGKSLVEEAQIAEAQAVIDIMKARGAEVPIPVDVVCAKSFATDAEATIKAVKDVAEDDMILDIGPQSAAQLATLLQAAGTIVWNGPIGVFEFPAFAEGTRVVAQAIADSEAFSVAGGGDTL</sequence>
<dbReference type="FunFam" id="3.40.50.1260:FF:000031">
    <property type="entry name" value="Phosphoglycerate kinase 1"/>
    <property type="match status" value="1"/>
</dbReference>
<dbReference type="PANTHER" id="PTHR11406:SF23">
    <property type="entry name" value="PHOSPHOGLYCERATE KINASE 1, CHLOROPLASTIC-RELATED"/>
    <property type="match status" value="1"/>
</dbReference>
<dbReference type="PANTHER" id="PTHR11406">
    <property type="entry name" value="PHOSPHOGLYCERATE KINASE"/>
    <property type="match status" value="1"/>
</dbReference>
<keyword evidence="7" id="KW-0963">Cytoplasm</keyword>
<dbReference type="InterPro" id="IPR036043">
    <property type="entry name" value="Phosphoglycerate_kinase_sf"/>
</dbReference>
<dbReference type="AlphaFoldDB" id="A0A9D2RK51"/>
<name>A0A9D2RK51_9BURK</name>
<dbReference type="GO" id="GO:0006094">
    <property type="term" value="P:gluconeogenesis"/>
    <property type="evidence" value="ECO:0007669"/>
    <property type="project" value="TreeGrafter"/>
</dbReference>
<dbReference type="HAMAP" id="MF_00145">
    <property type="entry name" value="Phosphoglyc_kinase"/>
    <property type="match status" value="1"/>
</dbReference>
<comment type="catalytic activity">
    <reaction evidence="1 15">
        <text>(2R)-3-phosphoglycerate + ATP = (2R)-3-phospho-glyceroyl phosphate + ADP</text>
        <dbReference type="Rhea" id="RHEA:14801"/>
        <dbReference type="ChEBI" id="CHEBI:30616"/>
        <dbReference type="ChEBI" id="CHEBI:57604"/>
        <dbReference type="ChEBI" id="CHEBI:58272"/>
        <dbReference type="ChEBI" id="CHEBI:456216"/>
        <dbReference type="EC" id="2.7.2.3"/>
    </reaction>
</comment>
<keyword evidence="9" id="KW-0547">Nucleotide-binding</keyword>
<evidence type="ECO:0000256" key="8">
    <source>
        <dbReference type="ARBA" id="ARBA00022679"/>
    </source>
</evidence>
<feature type="binding site" evidence="14">
    <location>
        <position position="325"/>
    </location>
    <ligand>
        <name>ATP</name>
        <dbReference type="ChEBI" id="CHEBI:30616"/>
    </ligand>
</feature>
<evidence type="ECO:0000256" key="4">
    <source>
        <dbReference type="ARBA" id="ARBA00008982"/>
    </source>
</evidence>
<evidence type="ECO:0000256" key="14">
    <source>
        <dbReference type="PIRSR" id="PIRSR000724-2"/>
    </source>
</evidence>
<dbReference type="Pfam" id="PF00162">
    <property type="entry name" value="PGK"/>
    <property type="match status" value="1"/>
</dbReference>
<comment type="caution">
    <text evidence="16">The sequence shown here is derived from an EMBL/GenBank/DDBJ whole genome shotgun (WGS) entry which is preliminary data.</text>
</comment>
<reference evidence="16" key="2">
    <citation type="submission" date="2021-04" db="EMBL/GenBank/DDBJ databases">
        <authorList>
            <person name="Gilroy R."/>
        </authorList>
    </citation>
    <scope>NUCLEOTIDE SEQUENCE</scope>
    <source>
        <strain evidence="16">9264</strain>
    </source>
</reference>
<feature type="binding site" evidence="13">
    <location>
        <position position="152"/>
    </location>
    <ligand>
        <name>(2R)-3-phosphoglycerate</name>
        <dbReference type="ChEBI" id="CHEBI:58272"/>
    </ligand>
</feature>
<feature type="binding site" evidence="14">
    <location>
        <begin position="351"/>
        <end position="354"/>
    </location>
    <ligand>
        <name>ATP</name>
        <dbReference type="ChEBI" id="CHEBI:30616"/>
    </ligand>
</feature>
<evidence type="ECO:0000256" key="12">
    <source>
        <dbReference type="ARBA" id="ARBA00023152"/>
    </source>
</evidence>
<gene>
    <name evidence="16" type="ORF">H9906_06205</name>
</gene>
<evidence type="ECO:0000256" key="13">
    <source>
        <dbReference type="PIRSR" id="PIRSR000724-1"/>
    </source>
</evidence>
<dbReference type="GO" id="GO:0005829">
    <property type="term" value="C:cytosol"/>
    <property type="evidence" value="ECO:0007669"/>
    <property type="project" value="TreeGrafter"/>
</dbReference>
<organism evidence="16 17">
    <name type="scientific">Candidatus Paenalcaligenes intestinipullorum</name>
    <dbReference type="NCBI Taxonomy" id="2838718"/>
    <lineage>
        <taxon>Bacteria</taxon>
        <taxon>Pseudomonadati</taxon>
        <taxon>Pseudomonadota</taxon>
        <taxon>Betaproteobacteria</taxon>
        <taxon>Burkholderiales</taxon>
        <taxon>Alcaligenaceae</taxon>
        <taxon>Paenalcaligenes</taxon>
    </lineage>
</organism>
<evidence type="ECO:0000256" key="6">
    <source>
        <dbReference type="ARBA" id="ARBA00013061"/>
    </source>
</evidence>
<dbReference type="SUPFAM" id="SSF53748">
    <property type="entry name" value="Phosphoglycerate kinase"/>
    <property type="match status" value="1"/>
</dbReference>
<dbReference type="GO" id="GO:0006096">
    <property type="term" value="P:glycolytic process"/>
    <property type="evidence" value="ECO:0007669"/>
    <property type="project" value="UniProtKB-KW"/>
</dbReference>
<comment type="pathway">
    <text evidence="3">Carbohydrate degradation; glycolysis; pyruvate from D-glyceraldehyde 3-phosphate: step 2/5.</text>
</comment>
<evidence type="ECO:0000313" key="16">
    <source>
        <dbReference type="EMBL" id="HJD44603.1"/>
    </source>
</evidence>
<dbReference type="Proteomes" id="UP000823889">
    <property type="component" value="Unassembled WGS sequence"/>
</dbReference>
<evidence type="ECO:0000256" key="15">
    <source>
        <dbReference type="RuleBase" id="RU000532"/>
    </source>
</evidence>
<keyword evidence="8 15" id="KW-0808">Transferase</keyword>
<dbReference type="GO" id="GO:0004618">
    <property type="term" value="F:phosphoglycerate kinase activity"/>
    <property type="evidence" value="ECO:0007669"/>
    <property type="project" value="UniProtKB-EC"/>
</dbReference>
<dbReference type="PROSITE" id="PS00111">
    <property type="entry name" value="PGLYCERATE_KINASE"/>
    <property type="match status" value="1"/>
</dbReference>
<dbReference type="PRINTS" id="PR00477">
    <property type="entry name" value="PHGLYCKINASE"/>
</dbReference>
<dbReference type="PIRSF" id="PIRSF000724">
    <property type="entry name" value="Pgk"/>
    <property type="match status" value="1"/>
</dbReference>
<evidence type="ECO:0000256" key="7">
    <source>
        <dbReference type="ARBA" id="ARBA00022490"/>
    </source>
</evidence>
<feature type="binding site" evidence="13">
    <location>
        <begin position="27"/>
        <end position="29"/>
    </location>
    <ligand>
        <name>substrate</name>
    </ligand>
</feature>
<evidence type="ECO:0000256" key="3">
    <source>
        <dbReference type="ARBA" id="ARBA00004838"/>
    </source>
</evidence>
<protein>
    <recommendedName>
        <fullName evidence="6 15">Phosphoglycerate kinase</fullName>
        <ecNumber evidence="6 15">2.7.2.3</ecNumber>
    </recommendedName>
</protein>
<dbReference type="GO" id="GO:0043531">
    <property type="term" value="F:ADP binding"/>
    <property type="evidence" value="ECO:0007669"/>
    <property type="project" value="TreeGrafter"/>
</dbReference>
<keyword evidence="10 15" id="KW-0418">Kinase</keyword>
<dbReference type="EMBL" id="DWUQ01000129">
    <property type="protein sequence ID" value="HJD44603.1"/>
    <property type="molecule type" value="Genomic_DNA"/>
</dbReference>
<comment type="similarity">
    <text evidence="4 15">Belongs to the phosphoglycerate kinase family.</text>
</comment>
<feature type="non-terminal residue" evidence="16">
    <location>
        <position position="355"/>
    </location>
</feature>
<dbReference type="FunFam" id="3.40.50.1260:FF:000002">
    <property type="entry name" value="Phosphoglycerate kinase"/>
    <property type="match status" value="1"/>
</dbReference>
<feature type="binding site" evidence="13">
    <location>
        <begin position="65"/>
        <end position="68"/>
    </location>
    <ligand>
        <name>substrate</name>
    </ligand>
</feature>
<evidence type="ECO:0000313" key="17">
    <source>
        <dbReference type="Proteomes" id="UP000823889"/>
    </source>
</evidence>
<proteinExistence type="inferred from homology"/>
<evidence type="ECO:0000256" key="9">
    <source>
        <dbReference type="ARBA" id="ARBA00022741"/>
    </source>
</evidence>
<evidence type="ECO:0000256" key="1">
    <source>
        <dbReference type="ARBA" id="ARBA00000642"/>
    </source>
</evidence>
<dbReference type="InterPro" id="IPR015911">
    <property type="entry name" value="Phosphoglycerate_kinase_CS"/>
</dbReference>
<accession>A0A9D2RK51</accession>
<evidence type="ECO:0000256" key="11">
    <source>
        <dbReference type="ARBA" id="ARBA00022840"/>
    </source>
</evidence>
<dbReference type="EC" id="2.7.2.3" evidence="6 15"/>
<keyword evidence="11 14" id="KW-0067">ATP-binding</keyword>
<dbReference type="Gene3D" id="3.40.50.1260">
    <property type="entry name" value="Phosphoglycerate kinase, N-terminal domain"/>
    <property type="match status" value="2"/>
</dbReference>
<evidence type="ECO:0000256" key="5">
    <source>
        <dbReference type="ARBA" id="ARBA00011245"/>
    </source>
</evidence>
<evidence type="ECO:0000256" key="2">
    <source>
        <dbReference type="ARBA" id="ARBA00004496"/>
    </source>
</evidence>
<dbReference type="InterPro" id="IPR001576">
    <property type="entry name" value="Phosphoglycerate_kinase"/>
</dbReference>
<keyword evidence="12" id="KW-0324">Glycolysis</keyword>